<dbReference type="GO" id="GO:0015074">
    <property type="term" value="P:DNA integration"/>
    <property type="evidence" value="ECO:0007669"/>
    <property type="project" value="UniProtKB-KW"/>
</dbReference>
<dbReference type="InterPro" id="IPR050090">
    <property type="entry name" value="Tyrosine_recombinase_XerCD"/>
</dbReference>
<dbReference type="InterPro" id="IPR004107">
    <property type="entry name" value="Integrase_SAM-like_N"/>
</dbReference>
<keyword evidence="9" id="KW-1185">Reference proteome</keyword>
<dbReference type="GO" id="GO:0006310">
    <property type="term" value="P:DNA recombination"/>
    <property type="evidence" value="ECO:0007669"/>
    <property type="project" value="UniProtKB-KW"/>
</dbReference>
<dbReference type="SUPFAM" id="SSF56349">
    <property type="entry name" value="DNA breaking-rejoining enzymes"/>
    <property type="match status" value="1"/>
</dbReference>
<evidence type="ECO:0000256" key="5">
    <source>
        <dbReference type="PROSITE-ProRule" id="PRU01248"/>
    </source>
</evidence>
<keyword evidence="4" id="KW-0233">DNA recombination</keyword>
<accession>A0A974GVY2</accession>
<name>A0A974GVY2_SEDHY</name>
<dbReference type="PANTHER" id="PTHR30349">
    <property type="entry name" value="PHAGE INTEGRASE-RELATED"/>
    <property type="match status" value="1"/>
</dbReference>
<evidence type="ECO:0000256" key="3">
    <source>
        <dbReference type="ARBA" id="ARBA00023125"/>
    </source>
</evidence>
<dbReference type="Gene3D" id="1.10.150.130">
    <property type="match status" value="1"/>
</dbReference>
<proteinExistence type="inferred from homology"/>
<evidence type="ECO:0000259" key="6">
    <source>
        <dbReference type="PROSITE" id="PS51898"/>
    </source>
</evidence>
<dbReference type="PROSITE" id="PS51898">
    <property type="entry name" value="TYR_RECOMBINASE"/>
    <property type="match status" value="1"/>
</dbReference>
<evidence type="ECO:0000259" key="7">
    <source>
        <dbReference type="PROSITE" id="PS51900"/>
    </source>
</evidence>
<dbReference type="CDD" id="cd01189">
    <property type="entry name" value="INT_ICEBs1_C_like"/>
    <property type="match status" value="1"/>
</dbReference>
<keyword evidence="3 5" id="KW-0238">DNA-binding</keyword>
<comment type="caution">
    <text evidence="8">The sequence shown here is derived from an EMBL/GenBank/DDBJ whole genome shotgun (WGS) entry which is preliminary data.</text>
</comment>
<evidence type="ECO:0000313" key="8">
    <source>
        <dbReference type="EMBL" id="NYB73897.1"/>
    </source>
</evidence>
<evidence type="ECO:0000313" key="9">
    <source>
        <dbReference type="Proteomes" id="UP000611629"/>
    </source>
</evidence>
<dbReference type="Pfam" id="PF14659">
    <property type="entry name" value="Phage_int_SAM_3"/>
    <property type="match status" value="1"/>
</dbReference>
<gene>
    <name evidence="8" type="ORF">HZF24_07055</name>
</gene>
<comment type="similarity">
    <text evidence="1">Belongs to the 'phage' integrase family.</text>
</comment>
<dbReference type="GO" id="GO:0003677">
    <property type="term" value="F:DNA binding"/>
    <property type="evidence" value="ECO:0007669"/>
    <property type="project" value="UniProtKB-UniRule"/>
</dbReference>
<dbReference type="InterPro" id="IPR010998">
    <property type="entry name" value="Integrase_recombinase_N"/>
</dbReference>
<dbReference type="Proteomes" id="UP000611629">
    <property type="component" value="Unassembled WGS sequence"/>
</dbReference>
<evidence type="ECO:0000256" key="1">
    <source>
        <dbReference type="ARBA" id="ARBA00008857"/>
    </source>
</evidence>
<organism evidence="8 9">
    <name type="scientific">Sedimentibacter hydroxybenzoicus DSM 7310</name>
    <dbReference type="NCBI Taxonomy" id="1123245"/>
    <lineage>
        <taxon>Bacteria</taxon>
        <taxon>Bacillati</taxon>
        <taxon>Bacillota</taxon>
        <taxon>Tissierellia</taxon>
        <taxon>Sedimentibacter</taxon>
    </lineage>
</organism>
<dbReference type="PROSITE" id="PS51900">
    <property type="entry name" value="CB"/>
    <property type="match status" value="1"/>
</dbReference>
<dbReference type="InterPro" id="IPR013762">
    <property type="entry name" value="Integrase-like_cat_sf"/>
</dbReference>
<dbReference type="InterPro" id="IPR044068">
    <property type="entry name" value="CB"/>
</dbReference>
<dbReference type="PANTHER" id="PTHR30349:SF41">
    <property type="entry name" value="INTEGRASE_RECOMBINASE PROTEIN MJ0367-RELATED"/>
    <property type="match status" value="1"/>
</dbReference>
<dbReference type="EMBL" id="JACBNQ010000005">
    <property type="protein sequence ID" value="NYB73897.1"/>
    <property type="molecule type" value="Genomic_DNA"/>
</dbReference>
<dbReference type="InterPro" id="IPR002104">
    <property type="entry name" value="Integrase_catalytic"/>
</dbReference>
<dbReference type="Pfam" id="PF00589">
    <property type="entry name" value="Phage_integrase"/>
    <property type="match status" value="1"/>
</dbReference>
<dbReference type="Gene3D" id="1.10.443.10">
    <property type="entry name" value="Intergrase catalytic core"/>
    <property type="match status" value="1"/>
</dbReference>
<evidence type="ECO:0000256" key="4">
    <source>
        <dbReference type="ARBA" id="ARBA00023172"/>
    </source>
</evidence>
<dbReference type="AlphaFoldDB" id="A0A974GVY2"/>
<keyword evidence="2" id="KW-0229">DNA integration</keyword>
<dbReference type="RefSeq" id="WP_179237590.1">
    <property type="nucleotide sequence ID" value="NZ_JACBNQ010000005.1"/>
</dbReference>
<sequence>MKNGKFQATVYIGRDSDGKQLRKYITADTERECKAKARKLETEIDEGVFVNIENKKVGKYLDEWLELQKNSIAPSTYLLYKGYIRAHYKPAFGDIKMSKLNELHIQKFKNDKLQELAVNTVRKLLFVLRKALQDGMKNKNPARDIEVPQKEKTRFRLLTDDEFNIIHKEAKKNIFDECIILLAAWGGLRRGEIFALKPNDLYLKDNFIRVDEARSISENGYIDKDPKSENGFRDVVIPKYLSDLLSRYIKQKGEIPDRLFDVRPDHYTHRFATLKDRTSLKGEDMVFQDLRHYQASWLYKNGMPDQYSAERLGHDIITMKKIYQHLDKSIKIENDKKVIEMFK</sequence>
<evidence type="ECO:0000256" key="2">
    <source>
        <dbReference type="ARBA" id="ARBA00022908"/>
    </source>
</evidence>
<feature type="domain" description="Tyr recombinase" evidence="6">
    <location>
        <begin position="153"/>
        <end position="336"/>
    </location>
</feature>
<protein>
    <submittedName>
        <fullName evidence="8">Site-specific integrase</fullName>
    </submittedName>
</protein>
<reference evidence="8" key="1">
    <citation type="submission" date="2020-07" db="EMBL/GenBank/DDBJ databases">
        <title>Genomic analysis of a strain of Sedimentibacter Hydroxybenzoicus DSM7310.</title>
        <authorList>
            <person name="Ma S."/>
        </authorList>
    </citation>
    <scope>NUCLEOTIDE SEQUENCE</scope>
    <source>
        <strain evidence="8">DSM 7310</strain>
    </source>
</reference>
<feature type="domain" description="Core-binding (CB)" evidence="7">
    <location>
        <begin position="55"/>
        <end position="136"/>
    </location>
</feature>
<dbReference type="InterPro" id="IPR011010">
    <property type="entry name" value="DNA_brk_join_enz"/>
</dbReference>